<keyword evidence="3" id="KW-0949">S-adenosyl-L-methionine</keyword>
<evidence type="ECO:0000313" key="5">
    <source>
        <dbReference type="EMBL" id="HHJ81020.1"/>
    </source>
</evidence>
<dbReference type="InterPro" id="IPR000780">
    <property type="entry name" value="CheR_MeTrfase"/>
</dbReference>
<protein>
    <recommendedName>
        <fullName evidence="4">CheR-type methyltransferase domain-containing protein</fullName>
    </recommendedName>
</protein>
<dbReference type="GO" id="GO:0008757">
    <property type="term" value="F:S-adenosylmethionine-dependent methyltransferase activity"/>
    <property type="evidence" value="ECO:0007669"/>
    <property type="project" value="InterPro"/>
</dbReference>
<dbReference type="PROSITE" id="PS50123">
    <property type="entry name" value="CHER"/>
    <property type="match status" value="1"/>
</dbReference>
<evidence type="ECO:0000256" key="3">
    <source>
        <dbReference type="ARBA" id="ARBA00022691"/>
    </source>
</evidence>
<dbReference type="EMBL" id="DRNF01000331">
    <property type="protein sequence ID" value="HHJ81020.1"/>
    <property type="molecule type" value="Genomic_DNA"/>
</dbReference>
<dbReference type="PRINTS" id="PR00996">
    <property type="entry name" value="CHERMTFRASE"/>
</dbReference>
<dbReference type="InterPro" id="IPR022642">
    <property type="entry name" value="CheR_C"/>
</dbReference>
<dbReference type="Pfam" id="PF01739">
    <property type="entry name" value="CheR"/>
    <property type="match status" value="1"/>
</dbReference>
<dbReference type="SUPFAM" id="SSF53335">
    <property type="entry name" value="S-adenosyl-L-methionine-dependent methyltransferases"/>
    <property type="match status" value="1"/>
</dbReference>
<dbReference type="PANTHER" id="PTHR24422">
    <property type="entry name" value="CHEMOTAXIS PROTEIN METHYLTRANSFERASE"/>
    <property type="match status" value="1"/>
</dbReference>
<organism evidence="5">
    <name type="scientific">Candidatus Tenderia electrophaga</name>
    <dbReference type="NCBI Taxonomy" id="1748243"/>
    <lineage>
        <taxon>Bacteria</taxon>
        <taxon>Pseudomonadati</taxon>
        <taxon>Pseudomonadota</taxon>
        <taxon>Gammaproteobacteria</taxon>
        <taxon>Candidatus Tenderiales</taxon>
        <taxon>Candidatus Tenderiaceae</taxon>
        <taxon>Candidatus Tenderia</taxon>
    </lineage>
</organism>
<dbReference type="PANTHER" id="PTHR24422:SF19">
    <property type="entry name" value="CHEMOTAXIS PROTEIN METHYLTRANSFERASE"/>
    <property type="match status" value="1"/>
</dbReference>
<sequence length="303" mass="33859">MADYVKKLELGEGVLNVLSIPCSTGEEPYSIAMVLNGLGLSKEQFRIDAVDISTEVLKRARKGVYTENSFRGKDIAFRDKYFEHKKGRYAISADIKSTVNFVNKNVLDEDFMAGKGLYDVIFCRNLLIYFDYETKCKVLNTLAGLMSKRAMLVLGHAETGRMPEGVFESLHLPGSFAFKKAGTFVSRPIKHSSDFSSKKTFASLQMKPPRPVVHTAVRNAPVVEASVEMFGNEDEWGASIEALADAGRLKEAITECDSLIESVPDSAQGYYLKGLVLLALTLMLKRFRHSKKRFILIQKIINH</sequence>
<dbReference type="GO" id="GO:0032259">
    <property type="term" value="P:methylation"/>
    <property type="evidence" value="ECO:0007669"/>
    <property type="project" value="UniProtKB-KW"/>
</dbReference>
<evidence type="ECO:0000256" key="1">
    <source>
        <dbReference type="ARBA" id="ARBA00022603"/>
    </source>
</evidence>
<dbReference type="Gene3D" id="3.40.50.150">
    <property type="entry name" value="Vaccinia Virus protein VP39"/>
    <property type="match status" value="1"/>
</dbReference>
<feature type="domain" description="CheR-type methyltransferase" evidence="4">
    <location>
        <begin position="1"/>
        <end position="191"/>
    </location>
</feature>
<dbReference type="AlphaFoldDB" id="A0A832N5P3"/>
<comment type="caution">
    <text evidence="5">The sequence shown here is derived from an EMBL/GenBank/DDBJ whole genome shotgun (WGS) entry which is preliminary data.</text>
</comment>
<evidence type="ECO:0000259" key="4">
    <source>
        <dbReference type="PROSITE" id="PS50123"/>
    </source>
</evidence>
<dbReference type="SMART" id="SM00138">
    <property type="entry name" value="MeTrc"/>
    <property type="match status" value="1"/>
</dbReference>
<dbReference type="Proteomes" id="UP000885832">
    <property type="component" value="Unassembled WGS sequence"/>
</dbReference>
<dbReference type="InterPro" id="IPR050903">
    <property type="entry name" value="Bact_Chemotaxis_MeTrfase"/>
</dbReference>
<gene>
    <name evidence="5" type="ORF">ENJ65_05255</name>
</gene>
<accession>A0A832N5P3</accession>
<keyword evidence="1" id="KW-0489">Methyltransferase</keyword>
<evidence type="ECO:0000256" key="2">
    <source>
        <dbReference type="ARBA" id="ARBA00022679"/>
    </source>
</evidence>
<proteinExistence type="predicted"/>
<name>A0A832N5P3_9GAMM</name>
<reference evidence="5" key="1">
    <citation type="journal article" date="2020" name="mSystems">
        <title>Genome- and Community-Level Interaction Insights into Carbon Utilization and Element Cycling Functions of Hydrothermarchaeota in Hydrothermal Sediment.</title>
        <authorList>
            <person name="Zhou Z."/>
            <person name="Liu Y."/>
            <person name="Xu W."/>
            <person name="Pan J."/>
            <person name="Luo Z.H."/>
            <person name="Li M."/>
        </authorList>
    </citation>
    <scope>NUCLEOTIDE SEQUENCE [LARGE SCALE GENOMIC DNA]</scope>
    <source>
        <strain evidence="5">HyVt-505</strain>
    </source>
</reference>
<dbReference type="InterPro" id="IPR029063">
    <property type="entry name" value="SAM-dependent_MTases_sf"/>
</dbReference>
<keyword evidence="2" id="KW-0808">Transferase</keyword>